<sequence>MTRAVIALPPNVPAAALSGAWSLPGVQPVALLEDAVAILEVPDALLATLGQLPGIALAAIDAVPNLNALDLAPTARPWVEAWNRLLDPQYLAAMATRLST</sequence>
<evidence type="ECO:0000313" key="2">
    <source>
        <dbReference type="Proteomes" id="UP000199546"/>
    </source>
</evidence>
<evidence type="ECO:0000313" key="1">
    <source>
        <dbReference type="EMBL" id="SFU10343.1"/>
    </source>
</evidence>
<protein>
    <submittedName>
        <fullName evidence="1">Uncharacterized protein</fullName>
    </submittedName>
</protein>
<reference evidence="2" key="1">
    <citation type="submission" date="2016-10" db="EMBL/GenBank/DDBJ databases">
        <authorList>
            <person name="Varghese N."/>
            <person name="Submissions S."/>
        </authorList>
    </citation>
    <scope>NUCLEOTIDE SEQUENCE [LARGE SCALE GENOMIC DNA]</scope>
    <source>
        <strain evidence="2">DSM 46136</strain>
    </source>
</reference>
<accession>A0A1I7DF41</accession>
<name>A0A1I7DF41_9ACTN</name>
<dbReference type="RefSeq" id="WP_093585317.1">
    <property type="nucleotide sequence ID" value="NZ_FPBA01000056.1"/>
</dbReference>
<dbReference type="STRING" id="1296565.SAMN05660657_05714"/>
<organism evidence="1 2">
    <name type="scientific">Geodermatophilus amargosae</name>
    <dbReference type="NCBI Taxonomy" id="1296565"/>
    <lineage>
        <taxon>Bacteria</taxon>
        <taxon>Bacillati</taxon>
        <taxon>Actinomycetota</taxon>
        <taxon>Actinomycetes</taxon>
        <taxon>Geodermatophilales</taxon>
        <taxon>Geodermatophilaceae</taxon>
        <taxon>Geodermatophilus</taxon>
    </lineage>
</organism>
<dbReference type="Proteomes" id="UP000199546">
    <property type="component" value="Unassembled WGS sequence"/>
</dbReference>
<keyword evidence="2" id="KW-1185">Reference proteome</keyword>
<dbReference type="EMBL" id="FPBA01000056">
    <property type="protein sequence ID" value="SFU10343.1"/>
    <property type="molecule type" value="Genomic_DNA"/>
</dbReference>
<dbReference type="AlphaFoldDB" id="A0A1I7DF41"/>
<gene>
    <name evidence="1" type="ORF">SAMN05660657_05714</name>
</gene>
<proteinExistence type="predicted"/>